<dbReference type="RefSeq" id="WP_089885904.1">
    <property type="nucleotide sequence ID" value="NZ_FNPF01000023.1"/>
</dbReference>
<feature type="compositionally biased region" description="Low complexity" evidence="1">
    <location>
        <begin position="50"/>
        <end position="59"/>
    </location>
</feature>
<organism evidence="4 5">
    <name type="scientific">Citreimonas salinaria</name>
    <dbReference type="NCBI Taxonomy" id="321339"/>
    <lineage>
        <taxon>Bacteria</taxon>
        <taxon>Pseudomonadati</taxon>
        <taxon>Pseudomonadota</taxon>
        <taxon>Alphaproteobacteria</taxon>
        <taxon>Rhodobacterales</taxon>
        <taxon>Roseobacteraceae</taxon>
        <taxon>Citreimonas</taxon>
    </lineage>
</organism>
<sequence>MRRFLMVAALLAATPLMAQEPSDDAPEPAPIAPPPEFSVPPEARPDDLADPAPDAGEPGFVAEENDVDVVETGPPMPSRVAAEPEARAACRAELESLGVTFKQIDPIRDEGDADCGILAPLDVTGLPGGVALEPAGQMRCDTALSLARWIENHVLAAADRLPERGKLTAIDQGGTYVCRRRNNLPEGELSEHAFGNAVDVMAFRFAEGDPIPVQPRERDGTMAEAFQDAVRATACLQFTTVLGPRSDASHADHLHLDVKDRRNAFRLCQ</sequence>
<evidence type="ECO:0000256" key="1">
    <source>
        <dbReference type="SAM" id="MobiDB-lite"/>
    </source>
</evidence>
<feature type="compositionally biased region" description="Pro residues" evidence="1">
    <location>
        <begin position="27"/>
        <end position="38"/>
    </location>
</feature>
<dbReference type="Proteomes" id="UP000199286">
    <property type="component" value="Unassembled WGS sequence"/>
</dbReference>
<proteinExistence type="predicted"/>
<keyword evidence="2" id="KW-0732">Signal</keyword>
<dbReference type="AlphaFoldDB" id="A0A1H3ND17"/>
<evidence type="ECO:0000313" key="5">
    <source>
        <dbReference type="Proteomes" id="UP000199286"/>
    </source>
</evidence>
<keyword evidence="5" id="KW-1185">Reference proteome</keyword>
<name>A0A1H3ND17_9RHOB</name>
<accession>A0A1H3ND17</accession>
<feature type="region of interest" description="Disordered" evidence="1">
    <location>
        <begin position="18"/>
        <end position="60"/>
    </location>
</feature>
<dbReference type="InterPro" id="IPR009683">
    <property type="entry name" value="Extensin-like_C"/>
</dbReference>
<dbReference type="STRING" id="321339.SAMN05444340_1237"/>
<evidence type="ECO:0000259" key="3">
    <source>
        <dbReference type="Pfam" id="PF06904"/>
    </source>
</evidence>
<feature type="chain" id="PRO_5011793827" evidence="2">
    <location>
        <begin position="19"/>
        <end position="269"/>
    </location>
</feature>
<reference evidence="4 5" key="1">
    <citation type="submission" date="2016-10" db="EMBL/GenBank/DDBJ databases">
        <authorList>
            <person name="de Groot N.N."/>
        </authorList>
    </citation>
    <scope>NUCLEOTIDE SEQUENCE [LARGE SCALE GENOMIC DNA]</scope>
    <source>
        <strain evidence="4 5">DSM 26880</strain>
    </source>
</reference>
<evidence type="ECO:0000256" key="2">
    <source>
        <dbReference type="SAM" id="SignalP"/>
    </source>
</evidence>
<feature type="domain" description="Extensin-like C-terminal" evidence="3">
    <location>
        <begin position="89"/>
        <end position="269"/>
    </location>
</feature>
<protein>
    <submittedName>
        <fullName evidence="4">Uncharacterized conserved protein</fullName>
    </submittedName>
</protein>
<dbReference type="OrthoDB" id="9809788at2"/>
<gene>
    <name evidence="4" type="ORF">SAMN05444340_1237</name>
</gene>
<dbReference type="EMBL" id="FNPF01000023">
    <property type="protein sequence ID" value="SDY86817.1"/>
    <property type="molecule type" value="Genomic_DNA"/>
</dbReference>
<evidence type="ECO:0000313" key="4">
    <source>
        <dbReference type="EMBL" id="SDY86817.1"/>
    </source>
</evidence>
<feature type="signal peptide" evidence="2">
    <location>
        <begin position="1"/>
        <end position="18"/>
    </location>
</feature>
<dbReference type="Pfam" id="PF06904">
    <property type="entry name" value="Extensin-like_C"/>
    <property type="match status" value="1"/>
</dbReference>